<dbReference type="PANTHER" id="PTHR43757:SF2">
    <property type="entry name" value="AMINOMETHYLTRANSFERASE, MITOCHONDRIAL"/>
    <property type="match status" value="1"/>
</dbReference>
<dbReference type="InterPro" id="IPR006222">
    <property type="entry name" value="GCVT_N"/>
</dbReference>
<dbReference type="InterPro" id="IPR013977">
    <property type="entry name" value="GcvT_C"/>
</dbReference>
<keyword evidence="4 7" id="KW-0808">Transferase</keyword>
<dbReference type="Pfam" id="PF08669">
    <property type="entry name" value="GCV_T_C"/>
    <property type="match status" value="1"/>
</dbReference>
<dbReference type="PIRSF" id="PIRSF006487">
    <property type="entry name" value="GcvT"/>
    <property type="match status" value="1"/>
</dbReference>
<dbReference type="SUPFAM" id="SSF101790">
    <property type="entry name" value="Aminomethyltransferase beta-barrel domain"/>
    <property type="match status" value="1"/>
</dbReference>
<dbReference type="AlphaFoldDB" id="A0A1G9YDS6"/>
<dbReference type="GO" id="GO:0032259">
    <property type="term" value="P:methylation"/>
    <property type="evidence" value="ECO:0007669"/>
    <property type="project" value="UniProtKB-KW"/>
</dbReference>
<evidence type="ECO:0000313" key="11">
    <source>
        <dbReference type="EMBL" id="SDN07348.1"/>
    </source>
</evidence>
<dbReference type="NCBIfam" id="TIGR00528">
    <property type="entry name" value="gcvT"/>
    <property type="match status" value="1"/>
</dbReference>
<comment type="function">
    <text evidence="7">The glycine cleavage system catalyzes the degradation of glycine.</text>
</comment>
<dbReference type="Gene3D" id="2.40.30.110">
    <property type="entry name" value="Aminomethyltransferase beta-barrel domains"/>
    <property type="match status" value="1"/>
</dbReference>
<dbReference type="Gene3D" id="4.10.1250.10">
    <property type="entry name" value="Aminomethyltransferase fragment"/>
    <property type="match status" value="1"/>
</dbReference>
<dbReference type="EMBL" id="FNHF01000009">
    <property type="protein sequence ID" value="SDN07348.1"/>
    <property type="molecule type" value="Genomic_DNA"/>
</dbReference>
<dbReference type="EC" id="2.1.2.10" evidence="2 7"/>
<dbReference type="NCBIfam" id="NF001567">
    <property type="entry name" value="PRK00389.1"/>
    <property type="match status" value="1"/>
</dbReference>
<sequence>MAELSRTPLFPEYEKSGAKTVDFGGWEMPVQFTGIKKEHEATRTAAGLFDVSHMGEILVEGEDAERFLQKLLTNDVSKLTPKRAQYTMMCYPDGGTVDDLIVYQLAEQKYMLVVNAANRGKDHDWLQQHKMDGVAVRDVSDQYVQLAVQGPKAETILQKMTDADLSSIRFFRFEMDVPFSDVNGTAIVARTGYTGEDGFEIYIEPEAGIQLWRRLLDEGASDGLQPVGLGARDTLRFEANLALYGQELSAEITPIEAGLGFAVKTEKEADFIGKEVLRNQKENGPPRKLVGIEMIDKGIPRTSYKVYAEEEEIGSVTTGTQSPTLKKNIGLALIRANYATQGEEVFVQVRKRLLKAKVVPTPFYKRS</sequence>
<dbReference type="InterPro" id="IPR028896">
    <property type="entry name" value="GcvT/YgfZ/DmdA"/>
</dbReference>
<dbReference type="PANTHER" id="PTHR43757">
    <property type="entry name" value="AMINOMETHYLTRANSFERASE"/>
    <property type="match status" value="1"/>
</dbReference>
<evidence type="ECO:0000313" key="12">
    <source>
        <dbReference type="Proteomes" id="UP000182347"/>
    </source>
</evidence>
<comment type="catalytic activity">
    <reaction evidence="6 7">
        <text>N(6)-[(R)-S(8)-aminomethyldihydrolipoyl]-L-lysyl-[protein] + (6S)-5,6,7,8-tetrahydrofolate = N(6)-[(R)-dihydrolipoyl]-L-lysyl-[protein] + (6R)-5,10-methylene-5,6,7,8-tetrahydrofolate + NH4(+)</text>
        <dbReference type="Rhea" id="RHEA:16945"/>
        <dbReference type="Rhea" id="RHEA-COMP:10475"/>
        <dbReference type="Rhea" id="RHEA-COMP:10492"/>
        <dbReference type="ChEBI" id="CHEBI:15636"/>
        <dbReference type="ChEBI" id="CHEBI:28938"/>
        <dbReference type="ChEBI" id="CHEBI:57453"/>
        <dbReference type="ChEBI" id="CHEBI:83100"/>
        <dbReference type="ChEBI" id="CHEBI:83143"/>
        <dbReference type="EC" id="2.1.2.10"/>
    </reaction>
</comment>
<evidence type="ECO:0000256" key="6">
    <source>
        <dbReference type="ARBA" id="ARBA00047665"/>
    </source>
</evidence>
<dbReference type="Gene3D" id="3.30.70.1400">
    <property type="entry name" value="Aminomethyltransferase beta-barrel domains"/>
    <property type="match status" value="1"/>
</dbReference>
<dbReference type="GO" id="GO:0005960">
    <property type="term" value="C:glycine cleavage complex"/>
    <property type="evidence" value="ECO:0007669"/>
    <property type="project" value="InterPro"/>
</dbReference>
<dbReference type="GO" id="GO:0008483">
    <property type="term" value="F:transaminase activity"/>
    <property type="evidence" value="ECO:0007669"/>
    <property type="project" value="UniProtKB-KW"/>
</dbReference>
<dbReference type="InterPro" id="IPR022903">
    <property type="entry name" value="GcvT_bac"/>
</dbReference>
<dbReference type="GO" id="GO:0004047">
    <property type="term" value="F:aminomethyltransferase activity"/>
    <property type="evidence" value="ECO:0007669"/>
    <property type="project" value="UniProtKB-UniRule"/>
</dbReference>
<feature type="domain" description="GCVT N-terminal" evidence="9">
    <location>
        <begin position="12"/>
        <end position="267"/>
    </location>
</feature>
<evidence type="ECO:0000259" key="10">
    <source>
        <dbReference type="Pfam" id="PF08669"/>
    </source>
</evidence>
<feature type="binding site" evidence="8">
    <location>
        <position position="200"/>
    </location>
    <ligand>
        <name>substrate</name>
    </ligand>
</feature>
<name>A0A1G9YDS6_9BACI</name>
<dbReference type="SUPFAM" id="SSF103025">
    <property type="entry name" value="Folate-binding domain"/>
    <property type="match status" value="1"/>
</dbReference>
<protein>
    <recommendedName>
        <fullName evidence="2 7">Aminomethyltransferase</fullName>
        <ecNumber evidence="2 7">2.1.2.10</ecNumber>
    </recommendedName>
    <alternativeName>
        <fullName evidence="5 7">Glycine cleavage system T protein</fullName>
    </alternativeName>
</protein>
<dbReference type="GO" id="GO:0019464">
    <property type="term" value="P:glycine decarboxylation via glycine cleavage system"/>
    <property type="evidence" value="ECO:0007669"/>
    <property type="project" value="UniProtKB-UniRule"/>
</dbReference>
<feature type="domain" description="Aminomethyltransferase C-terminal" evidence="10">
    <location>
        <begin position="287"/>
        <end position="365"/>
    </location>
</feature>
<evidence type="ECO:0000256" key="4">
    <source>
        <dbReference type="ARBA" id="ARBA00022679"/>
    </source>
</evidence>
<dbReference type="FunFam" id="4.10.1250.10:FF:000001">
    <property type="entry name" value="Aminomethyltransferase"/>
    <property type="match status" value="1"/>
</dbReference>
<dbReference type="Proteomes" id="UP000182347">
    <property type="component" value="Unassembled WGS sequence"/>
</dbReference>
<dbReference type="InterPro" id="IPR027266">
    <property type="entry name" value="TrmE/GcvT-like"/>
</dbReference>
<dbReference type="GO" id="GO:0008168">
    <property type="term" value="F:methyltransferase activity"/>
    <property type="evidence" value="ECO:0007669"/>
    <property type="project" value="UniProtKB-KW"/>
</dbReference>
<keyword evidence="3 7" id="KW-0032">Aminotransferase</keyword>
<proteinExistence type="inferred from homology"/>
<comment type="similarity">
    <text evidence="1 7">Belongs to the GcvT family.</text>
</comment>
<keyword evidence="12" id="KW-1185">Reference proteome</keyword>
<gene>
    <name evidence="7" type="primary">gcvT</name>
    <name evidence="11" type="ORF">SAMN05216244_4126</name>
</gene>
<dbReference type="OrthoDB" id="9774591at2"/>
<evidence type="ECO:0000259" key="9">
    <source>
        <dbReference type="Pfam" id="PF01571"/>
    </source>
</evidence>
<reference evidence="12" key="1">
    <citation type="submission" date="2016-10" db="EMBL/GenBank/DDBJ databases">
        <authorList>
            <person name="Varghese N."/>
            <person name="Submissions S."/>
        </authorList>
    </citation>
    <scope>NUCLEOTIDE SEQUENCE [LARGE SCALE GENOMIC DNA]</scope>
    <source>
        <strain evidence="12">CGMCC 1.6199</strain>
    </source>
</reference>
<evidence type="ECO:0000256" key="8">
    <source>
        <dbReference type="PIRSR" id="PIRSR006487-1"/>
    </source>
</evidence>
<accession>A0A1G9YDS6</accession>
<dbReference type="InterPro" id="IPR029043">
    <property type="entry name" value="GcvT/YgfZ_C"/>
</dbReference>
<evidence type="ECO:0000256" key="1">
    <source>
        <dbReference type="ARBA" id="ARBA00008609"/>
    </source>
</evidence>
<evidence type="ECO:0000256" key="7">
    <source>
        <dbReference type="HAMAP-Rule" id="MF_00259"/>
    </source>
</evidence>
<evidence type="ECO:0000256" key="5">
    <source>
        <dbReference type="ARBA" id="ARBA00031395"/>
    </source>
</evidence>
<dbReference type="Pfam" id="PF01571">
    <property type="entry name" value="GCV_T"/>
    <property type="match status" value="1"/>
</dbReference>
<dbReference type="STRING" id="482461.SAMN05216244_4126"/>
<evidence type="ECO:0000256" key="3">
    <source>
        <dbReference type="ARBA" id="ARBA00022576"/>
    </source>
</evidence>
<keyword evidence="11" id="KW-0489">Methyltransferase</keyword>
<dbReference type="RefSeq" id="WP_083334959.1">
    <property type="nucleotide sequence ID" value="NZ_FNHF01000009.1"/>
</dbReference>
<dbReference type="GO" id="GO:0005829">
    <property type="term" value="C:cytosol"/>
    <property type="evidence" value="ECO:0007669"/>
    <property type="project" value="TreeGrafter"/>
</dbReference>
<dbReference type="Gene3D" id="3.30.1360.120">
    <property type="entry name" value="Probable tRNA modification gtpase trme, domain 1"/>
    <property type="match status" value="1"/>
</dbReference>
<dbReference type="FunFam" id="2.40.30.110:FF:000003">
    <property type="entry name" value="Aminomethyltransferase"/>
    <property type="match status" value="1"/>
</dbReference>
<dbReference type="FunFam" id="3.30.70.1400:FF:000001">
    <property type="entry name" value="Aminomethyltransferase"/>
    <property type="match status" value="1"/>
</dbReference>
<evidence type="ECO:0000256" key="2">
    <source>
        <dbReference type="ARBA" id="ARBA00012616"/>
    </source>
</evidence>
<comment type="subunit">
    <text evidence="7">The glycine cleavage system is composed of four proteins: P, T, L and H.</text>
</comment>
<dbReference type="InterPro" id="IPR006223">
    <property type="entry name" value="GcvT"/>
</dbReference>
<organism evidence="11 12">
    <name type="scientific">Sediminibacillus halophilus</name>
    <dbReference type="NCBI Taxonomy" id="482461"/>
    <lineage>
        <taxon>Bacteria</taxon>
        <taxon>Bacillati</taxon>
        <taxon>Bacillota</taxon>
        <taxon>Bacilli</taxon>
        <taxon>Bacillales</taxon>
        <taxon>Bacillaceae</taxon>
        <taxon>Sediminibacillus</taxon>
    </lineage>
</organism>
<dbReference type="HAMAP" id="MF_00259">
    <property type="entry name" value="GcvT"/>
    <property type="match status" value="1"/>
</dbReference>